<name>A0A1I0NIB3_9BACT</name>
<dbReference type="AlphaFoldDB" id="A0A1I0NIB3"/>
<evidence type="ECO:0000313" key="3">
    <source>
        <dbReference type="Proteomes" id="UP000199437"/>
    </source>
</evidence>
<keyword evidence="1" id="KW-0472">Membrane</keyword>
<protein>
    <submittedName>
        <fullName evidence="2">Uncharacterized protein</fullName>
    </submittedName>
</protein>
<dbReference type="GeneID" id="99985957"/>
<keyword evidence="1" id="KW-1133">Transmembrane helix</keyword>
<dbReference type="RefSeq" id="WP_090257626.1">
    <property type="nucleotide sequence ID" value="NZ_FOIR01000001.1"/>
</dbReference>
<dbReference type="Proteomes" id="UP000199437">
    <property type="component" value="Unassembled WGS sequence"/>
</dbReference>
<evidence type="ECO:0000313" key="2">
    <source>
        <dbReference type="EMBL" id="SEW01191.1"/>
    </source>
</evidence>
<dbReference type="STRING" id="1267423.SAMN05216290_1225"/>
<dbReference type="EMBL" id="FOIR01000001">
    <property type="protein sequence ID" value="SEW01191.1"/>
    <property type="molecule type" value="Genomic_DNA"/>
</dbReference>
<evidence type="ECO:0000256" key="1">
    <source>
        <dbReference type="SAM" id="Phobius"/>
    </source>
</evidence>
<keyword evidence="1" id="KW-0812">Transmembrane</keyword>
<accession>A0A1I0NIB3</accession>
<feature type="transmembrane region" description="Helical" evidence="1">
    <location>
        <begin position="30"/>
        <end position="48"/>
    </location>
</feature>
<feature type="transmembrane region" description="Helical" evidence="1">
    <location>
        <begin position="60"/>
        <end position="79"/>
    </location>
</feature>
<gene>
    <name evidence="2" type="ORF">SAMN05216290_1225</name>
</gene>
<reference evidence="3" key="1">
    <citation type="submission" date="2016-10" db="EMBL/GenBank/DDBJ databases">
        <authorList>
            <person name="Varghese N."/>
            <person name="Submissions S."/>
        </authorList>
    </citation>
    <scope>NUCLEOTIDE SEQUENCE [LARGE SCALE GENOMIC DNA]</scope>
    <source>
        <strain evidence="3">CGMCC 1.12402</strain>
    </source>
</reference>
<proteinExistence type="predicted"/>
<organism evidence="2 3">
    <name type="scientific">Roseivirga pacifica</name>
    <dbReference type="NCBI Taxonomy" id="1267423"/>
    <lineage>
        <taxon>Bacteria</taxon>
        <taxon>Pseudomonadati</taxon>
        <taxon>Bacteroidota</taxon>
        <taxon>Cytophagia</taxon>
        <taxon>Cytophagales</taxon>
        <taxon>Roseivirgaceae</taxon>
        <taxon>Roseivirga</taxon>
    </lineage>
</organism>
<keyword evidence="3" id="KW-1185">Reference proteome</keyword>
<sequence length="163" mass="19067">MKFNKLLVTYIVVWALLLFAIPDSLLFSKGVLRIILFLLPFAVLPLMLSNILKKYVLKTWIRRIVCVMSAFLAFPYLIISENNEFKRLERESVTVEGVIFRVHFGLVKYGRKRGVQAKFIYDGEVYRTYLEGDQEKRFVLGDTVEIEFLEELPIVNRIKGLNE</sequence>